<dbReference type="KEGG" id="aqu:105316102"/>
<evidence type="ECO:0000313" key="11">
    <source>
        <dbReference type="EnsemblMetazoa" id="XP_003390084.1"/>
    </source>
</evidence>
<dbReference type="EnsemblMetazoa" id="Aqu2.1.16945_001">
    <property type="protein sequence ID" value="Aqu2.1.16945_001"/>
    <property type="gene ID" value="Aqu2.1.16945"/>
</dbReference>
<gene>
    <name evidence="10" type="primary">100641821</name>
    <name evidence="11" type="synonym">105316102</name>
</gene>
<dbReference type="GO" id="GO:0005743">
    <property type="term" value="C:mitochondrial inner membrane"/>
    <property type="evidence" value="ECO:0007669"/>
    <property type="project" value="UniProtKB-SubCell"/>
</dbReference>
<keyword evidence="9" id="KW-0472">Membrane</keyword>
<dbReference type="EnsemblMetazoa" id="Aqu2.1.03010_001">
    <property type="protein sequence ID" value="Aqu2.1.03010_001"/>
    <property type="gene ID" value="Aqu2.1.03010"/>
</dbReference>
<keyword evidence="6" id="KW-1133">Transmembrane helix</keyword>
<dbReference type="EnsemblMetazoa" id="XM_011410908.2">
    <property type="protein sequence ID" value="XP_011409210.1"/>
    <property type="gene ID" value="LOC105316102"/>
</dbReference>
<comment type="subcellular location">
    <subcellularLocation>
        <location evidence="1">Mitochondrion inner membrane</location>
        <topology evidence="1">Single-pass membrane protein</topology>
    </subcellularLocation>
</comment>
<reference evidence="10" key="2">
    <citation type="submission" date="2017-05" db="UniProtKB">
        <authorList>
            <consortium name="EnsemblMetazoa"/>
        </authorList>
    </citation>
    <scope>IDENTIFICATION</scope>
</reference>
<evidence type="ECO:0000256" key="8">
    <source>
        <dbReference type="ARBA" id="ARBA00023128"/>
    </source>
</evidence>
<dbReference type="GO" id="GO:0045277">
    <property type="term" value="C:respiratory chain complex IV"/>
    <property type="evidence" value="ECO:0007669"/>
    <property type="project" value="InterPro"/>
</dbReference>
<dbReference type="PANTHER" id="PTHR10707">
    <property type="entry name" value="CYTOCHROME C OXIDASE SUBUNIT IV"/>
    <property type="match status" value="1"/>
</dbReference>
<dbReference type="PANTHER" id="PTHR10707:SF10">
    <property type="entry name" value="CYTOCHROME C OXIDASE SUBUNIT 4"/>
    <property type="match status" value="1"/>
</dbReference>
<keyword evidence="7" id="KW-0560">Oxidoreductase</keyword>
<evidence type="ECO:0000256" key="1">
    <source>
        <dbReference type="ARBA" id="ARBA00004434"/>
    </source>
</evidence>
<protein>
    <submittedName>
        <fullName evidence="10">Uncharacterized protein</fullName>
    </submittedName>
</protein>
<dbReference type="InterPro" id="IPR004203">
    <property type="entry name" value="Cyt_c_oxidase_su4_fam"/>
</dbReference>
<organism evidence="10">
    <name type="scientific">Amphimedon queenslandica</name>
    <name type="common">Sponge</name>
    <dbReference type="NCBI Taxonomy" id="400682"/>
    <lineage>
        <taxon>Eukaryota</taxon>
        <taxon>Metazoa</taxon>
        <taxon>Porifera</taxon>
        <taxon>Demospongiae</taxon>
        <taxon>Heteroscleromorpha</taxon>
        <taxon>Haplosclerida</taxon>
        <taxon>Niphatidae</taxon>
        <taxon>Amphimedon</taxon>
    </lineage>
</organism>
<dbReference type="Pfam" id="PF02936">
    <property type="entry name" value="COX4"/>
    <property type="match status" value="1"/>
</dbReference>
<accession>A0A1X7TPI2</accession>
<dbReference type="Gene3D" id="1.10.442.10">
    <property type="entry name" value="Cytochrome c oxidase subunit IV"/>
    <property type="match status" value="1"/>
</dbReference>
<evidence type="ECO:0000256" key="3">
    <source>
        <dbReference type="ARBA" id="ARBA00022692"/>
    </source>
</evidence>
<dbReference type="AlphaFoldDB" id="A0A1X7TPI2"/>
<dbReference type="GO" id="GO:0016491">
    <property type="term" value="F:oxidoreductase activity"/>
    <property type="evidence" value="ECO:0007669"/>
    <property type="project" value="UniProtKB-KW"/>
</dbReference>
<sequence>MATLFIARRFLSSSVPRLHLTISVARPAPLSLQMNLSTPELKAAYDKSCGHWSKLSKEETVMLYRATFPQSFKELKDAEKGYGPKVFAGTTLAIIIGVILAEFFKRTIGPEVPHTLDNPQWEEDTRKKLIRQKANPIEGISSRVN</sequence>
<dbReference type="InterPro" id="IPR036639">
    <property type="entry name" value="Cyt_c_oxidase_su4_sf"/>
</dbReference>
<reference evidence="12" key="1">
    <citation type="journal article" date="2010" name="Nature">
        <title>The Amphimedon queenslandica genome and the evolution of animal complexity.</title>
        <authorList>
            <person name="Srivastava M."/>
            <person name="Simakov O."/>
            <person name="Chapman J."/>
            <person name="Fahey B."/>
            <person name="Gauthier M.E."/>
            <person name="Mitros T."/>
            <person name="Richards G.S."/>
            <person name="Conaco C."/>
            <person name="Dacre M."/>
            <person name="Hellsten U."/>
            <person name="Larroux C."/>
            <person name="Putnam N.H."/>
            <person name="Stanke M."/>
            <person name="Adamska M."/>
            <person name="Darling A."/>
            <person name="Degnan S.M."/>
            <person name="Oakley T.H."/>
            <person name="Plachetzki D.C."/>
            <person name="Zhai Y."/>
            <person name="Adamski M."/>
            <person name="Calcino A."/>
            <person name="Cummins S.F."/>
            <person name="Goodstein D.M."/>
            <person name="Harris C."/>
            <person name="Jackson D.J."/>
            <person name="Leys S.P."/>
            <person name="Shu S."/>
            <person name="Woodcroft B.J."/>
            <person name="Vervoort M."/>
            <person name="Kosik K.S."/>
            <person name="Manning G."/>
            <person name="Degnan B.M."/>
            <person name="Rokhsar D.S."/>
        </authorList>
    </citation>
    <scope>NUCLEOTIDE SEQUENCE [LARGE SCALE GENOMIC DNA]</scope>
</reference>
<evidence type="ECO:0000313" key="12">
    <source>
        <dbReference type="Proteomes" id="UP000007879"/>
    </source>
</evidence>
<dbReference type="SUPFAM" id="SSF81406">
    <property type="entry name" value="Mitochondrial cytochrome c oxidase subunit IV"/>
    <property type="match status" value="1"/>
</dbReference>
<dbReference type="EnsemblMetazoa" id="XM_003390036.3">
    <property type="protein sequence ID" value="XP_003390084.1"/>
    <property type="gene ID" value="LOC100641821"/>
</dbReference>
<evidence type="ECO:0000256" key="6">
    <source>
        <dbReference type="ARBA" id="ARBA00022989"/>
    </source>
</evidence>
<keyword evidence="12" id="KW-1185">Reference proteome</keyword>
<dbReference type="Proteomes" id="UP000007879">
    <property type="component" value="Unassembled WGS sequence"/>
</dbReference>
<evidence type="ECO:0000256" key="5">
    <source>
        <dbReference type="ARBA" id="ARBA00022946"/>
    </source>
</evidence>
<proteinExistence type="inferred from homology"/>
<evidence type="ECO:0000256" key="2">
    <source>
        <dbReference type="ARBA" id="ARBA00008135"/>
    </source>
</evidence>
<dbReference type="GO" id="GO:0006123">
    <property type="term" value="P:mitochondrial electron transport, cytochrome c to oxygen"/>
    <property type="evidence" value="ECO:0007669"/>
    <property type="project" value="InterPro"/>
</dbReference>
<evidence type="ECO:0000256" key="9">
    <source>
        <dbReference type="ARBA" id="ARBA00023136"/>
    </source>
</evidence>
<dbReference type="KEGG" id="aqu:100641821"/>
<evidence type="ECO:0000313" key="10">
    <source>
        <dbReference type="EnsemblMetazoa" id="Aqu2.1.16945_001"/>
    </source>
</evidence>
<name>A0A1X7TPI2_AMPQE</name>
<keyword evidence="8" id="KW-0496">Mitochondrion</keyword>
<evidence type="ECO:0000256" key="7">
    <source>
        <dbReference type="ARBA" id="ARBA00023002"/>
    </source>
</evidence>
<dbReference type="STRING" id="400682.A0A1X7TPI2"/>
<evidence type="ECO:0000256" key="4">
    <source>
        <dbReference type="ARBA" id="ARBA00022792"/>
    </source>
</evidence>
<keyword evidence="3" id="KW-0812">Transmembrane</keyword>
<keyword evidence="5" id="KW-0809">Transit peptide</keyword>
<dbReference type="OrthoDB" id="186013at2759"/>
<comment type="similarity">
    <text evidence="2">Belongs to the cytochrome c oxidase IV family.</text>
</comment>
<keyword evidence="4" id="KW-0999">Mitochondrion inner membrane</keyword>